<dbReference type="Pfam" id="PF02367">
    <property type="entry name" value="TsaE"/>
    <property type="match status" value="1"/>
</dbReference>
<evidence type="ECO:0000256" key="4">
    <source>
        <dbReference type="ARBA" id="ARBA00022490"/>
    </source>
</evidence>
<dbReference type="SUPFAM" id="SSF52540">
    <property type="entry name" value="P-loop containing nucleoside triphosphate hydrolases"/>
    <property type="match status" value="1"/>
</dbReference>
<evidence type="ECO:0000256" key="1">
    <source>
        <dbReference type="ARBA" id="ARBA00004496"/>
    </source>
</evidence>
<comment type="subcellular location">
    <subcellularLocation>
        <location evidence="1">Cytoplasm</location>
    </subcellularLocation>
</comment>
<evidence type="ECO:0000256" key="6">
    <source>
        <dbReference type="ARBA" id="ARBA00022723"/>
    </source>
</evidence>
<keyword evidence="7" id="KW-0547">Nucleotide-binding</keyword>
<keyword evidence="6" id="KW-0479">Metal-binding</keyword>
<dbReference type="PANTHER" id="PTHR33540:SF2">
    <property type="entry name" value="TRNA THREONYLCARBAMOYLADENOSINE BIOSYNTHESIS PROTEIN TSAE"/>
    <property type="match status" value="1"/>
</dbReference>
<evidence type="ECO:0000256" key="10">
    <source>
        <dbReference type="ARBA" id="ARBA00032441"/>
    </source>
</evidence>
<dbReference type="GO" id="GO:0005524">
    <property type="term" value="F:ATP binding"/>
    <property type="evidence" value="ECO:0007669"/>
    <property type="project" value="UniProtKB-KW"/>
</dbReference>
<evidence type="ECO:0000313" key="12">
    <source>
        <dbReference type="Proteomes" id="UP000075606"/>
    </source>
</evidence>
<dbReference type="EMBL" id="LRPC01000012">
    <property type="protein sequence ID" value="KYG75710.1"/>
    <property type="molecule type" value="Genomic_DNA"/>
</dbReference>
<dbReference type="GO" id="GO:0005737">
    <property type="term" value="C:cytoplasm"/>
    <property type="evidence" value="ECO:0007669"/>
    <property type="project" value="UniProtKB-SubCell"/>
</dbReference>
<evidence type="ECO:0000256" key="3">
    <source>
        <dbReference type="ARBA" id="ARBA00019010"/>
    </source>
</evidence>
<dbReference type="InterPro" id="IPR027417">
    <property type="entry name" value="P-loop_NTPase"/>
</dbReference>
<evidence type="ECO:0000256" key="5">
    <source>
        <dbReference type="ARBA" id="ARBA00022694"/>
    </source>
</evidence>
<dbReference type="GO" id="GO:0046872">
    <property type="term" value="F:metal ion binding"/>
    <property type="evidence" value="ECO:0007669"/>
    <property type="project" value="UniProtKB-KW"/>
</dbReference>
<keyword evidence="4" id="KW-0963">Cytoplasm</keyword>
<dbReference type="GO" id="GO:0002949">
    <property type="term" value="P:tRNA threonylcarbamoyladenosine modification"/>
    <property type="evidence" value="ECO:0007669"/>
    <property type="project" value="InterPro"/>
</dbReference>
<keyword evidence="5" id="KW-0819">tRNA processing</keyword>
<gene>
    <name evidence="11" type="ORF">AWW68_07700</name>
</gene>
<dbReference type="PANTHER" id="PTHR33540">
    <property type="entry name" value="TRNA THREONYLCARBAMOYLADENOSINE BIOSYNTHESIS PROTEIN TSAE"/>
    <property type="match status" value="1"/>
</dbReference>
<dbReference type="Gene3D" id="3.40.50.300">
    <property type="entry name" value="P-loop containing nucleotide triphosphate hydrolases"/>
    <property type="match status" value="1"/>
</dbReference>
<evidence type="ECO:0000313" key="11">
    <source>
        <dbReference type="EMBL" id="KYG75710.1"/>
    </source>
</evidence>
<dbReference type="AlphaFoldDB" id="A0A150XAK5"/>
<dbReference type="RefSeq" id="WP_068219443.1">
    <property type="nucleotide sequence ID" value="NZ_CP139724.1"/>
</dbReference>
<dbReference type="NCBIfam" id="TIGR00150">
    <property type="entry name" value="T6A_YjeE"/>
    <property type="match status" value="1"/>
</dbReference>
<name>A0A150XAK5_9BACT</name>
<evidence type="ECO:0000256" key="2">
    <source>
        <dbReference type="ARBA" id="ARBA00007599"/>
    </source>
</evidence>
<evidence type="ECO:0000256" key="8">
    <source>
        <dbReference type="ARBA" id="ARBA00022840"/>
    </source>
</evidence>
<keyword evidence="8" id="KW-0067">ATP-binding</keyword>
<keyword evidence="12" id="KW-1185">Reference proteome</keyword>
<keyword evidence="9" id="KW-0460">Magnesium</keyword>
<dbReference type="Proteomes" id="UP000075606">
    <property type="component" value="Unassembled WGS sequence"/>
</dbReference>
<reference evidence="11 12" key="1">
    <citation type="submission" date="2016-01" db="EMBL/GenBank/DDBJ databases">
        <title>Genome sequencing of Roseivirga spongicola UST030701-084.</title>
        <authorList>
            <person name="Selvaratnam C."/>
            <person name="Thevarajoo S."/>
            <person name="Goh K.M."/>
            <person name="Ee R."/>
            <person name="Chan K.-G."/>
            <person name="Chong C.S."/>
        </authorList>
    </citation>
    <scope>NUCLEOTIDE SEQUENCE [LARGE SCALE GENOMIC DNA]</scope>
    <source>
        <strain evidence="11 12">UST030701-084</strain>
    </source>
</reference>
<proteinExistence type="inferred from homology"/>
<protein>
    <recommendedName>
        <fullName evidence="3">tRNA threonylcarbamoyladenosine biosynthesis protein TsaE</fullName>
    </recommendedName>
    <alternativeName>
        <fullName evidence="10">t(6)A37 threonylcarbamoyladenosine biosynthesis protein TsaE</fullName>
    </alternativeName>
</protein>
<dbReference type="OrthoDB" id="9815896at2"/>
<comment type="caution">
    <text evidence="11">The sequence shown here is derived from an EMBL/GenBank/DDBJ whole genome shotgun (WGS) entry which is preliminary data.</text>
</comment>
<evidence type="ECO:0000256" key="7">
    <source>
        <dbReference type="ARBA" id="ARBA00022741"/>
    </source>
</evidence>
<evidence type="ECO:0000256" key="9">
    <source>
        <dbReference type="ARBA" id="ARBA00022842"/>
    </source>
</evidence>
<dbReference type="STRING" id="333140.AWW68_07700"/>
<sequence>MVVEVNGLGDLKSAAQKIIQFAGDEKIWVLNGSMGAGKTTLSKAICAELEVLDTVQSPTFSIVNEYLSAKDEVIYHFDFYRLEHPEEALNIGVEEYFDSGNLCLIEWPQKIGNLLPEKYLAINIEDLGENKRELTLTHHDER</sequence>
<comment type="similarity">
    <text evidence="2">Belongs to the TsaE family.</text>
</comment>
<organism evidence="11 12">
    <name type="scientific">Roseivirga spongicola</name>
    <dbReference type="NCBI Taxonomy" id="333140"/>
    <lineage>
        <taxon>Bacteria</taxon>
        <taxon>Pseudomonadati</taxon>
        <taxon>Bacteroidota</taxon>
        <taxon>Cytophagia</taxon>
        <taxon>Cytophagales</taxon>
        <taxon>Roseivirgaceae</taxon>
        <taxon>Roseivirga</taxon>
    </lineage>
</organism>
<dbReference type="InterPro" id="IPR003442">
    <property type="entry name" value="T6A_TsaE"/>
</dbReference>
<accession>A0A150XAK5</accession>